<dbReference type="SMART" id="SM00062">
    <property type="entry name" value="PBPb"/>
    <property type="match status" value="1"/>
</dbReference>
<name>A0ABY6DU21_9NEIS</name>
<dbReference type="PANTHER" id="PTHR35936">
    <property type="entry name" value="MEMBRANE-BOUND LYTIC MUREIN TRANSGLYCOSYLASE F"/>
    <property type="match status" value="1"/>
</dbReference>
<dbReference type="EMBL" id="CP106753">
    <property type="protein sequence ID" value="UXY16991.1"/>
    <property type="molecule type" value="Genomic_DNA"/>
</dbReference>
<dbReference type="PANTHER" id="PTHR35936:SF35">
    <property type="entry name" value="L-CYSTINE-BINDING PROTEIN TCYJ"/>
    <property type="match status" value="1"/>
</dbReference>
<dbReference type="SUPFAM" id="SSF53850">
    <property type="entry name" value="Periplasmic binding protein-like II"/>
    <property type="match status" value="1"/>
</dbReference>
<reference evidence="4" key="1">
    <citation type="submission" date="2022-10" db="EMBL/GenBank/DDBJ databases">
        <title>Chitiniphilus purpureus sp. nov., a novel chitin-degrading bacterium isolated from crawfish pond sediment.</title>
        <authorList>
            <person name="Li K."/>
        </authorList>
    </citation>
    <scope>NUCLEOTIDE SEQUENCE</scope>
    <source>
        <strain evidence="4">CD1</strain>
    </source>
</reference>
<evidence type="ECO:0000313" key="4">
    <source>
        <dbReference type="EMBL" id="UXY16991.1"/>
    </source>
</evidence>
<feature type="domain" description="Solute-binding protein family 3/N-terminal" evidence="3">
    <location>
        <begin position="23"/>
        <end position="241"/>
    </location>
</feature>
<dbReference type="Pfam" id="PF00497">
    <property type="entry name" value="SBP_bac_3"/>
    <property type="match status" value="1"/>
</dbReference>
<keyword evidence="1 2" id="KW-0732">Signal</keyword>
<dbReference type="RefSeq" id="WP_263126418.1">
    <property type="nucleotide sequence ID" value="NZ_CP106753.1"/>
</dbReference>
<evidence type="ECO:0000256" key="2">
    <source>
        <dbReference type="SAM" id="SignalP"/>
    </source>
</evidence>
<proteinExistence type="predicted"/>
<gene>
    <name evidence="4" type="ORF">N8I74_08275</name>
</gene>
<evidence type="ECO:0000313" key="5">
    <source>
        <dbReference type="Proteomes" id="UP001061302"/>
    </source>
</evidence>
<dbReference type="Gene3D" id="3.40.190.10">
    <property type="entry name" value="Periplasmic binding protein-like II"/>
    <property type="match status" value="2"/>
</dbReference>
<feature type="chain" id="PRO_5045818608" evidence="2">
    <location>
        <begin position="20"/>
        <end position="241"/>
    </location>
</feature>
<sequence>MTIWRWAWLGWGCCAMVQAAPAPFVCGVAEGFAPYQYRDARGEPAGLDIEVARLVFAQLPRELRLRQGRWDDMLSSMAFRVGLVDGLCGAEITPERARRFIFSKPYAWRRSMLFVLHDSPVRHVPDLYGKVVTGDWQSYTEAALGEQRGRIRLLRTASKETSFRLLSEGKVAGVIAPEAVGASMGRKLGLQLRTLDLGDDGTPVGFLLQKEDTATREAIDAALQRLIDNGMLAALLRRYLR</sequence>
<feature type="signal peptide" evidence="2">
    <location>
        <begin position="1"/>
        <end position="19"/>
    </location>
</feature>
<accession>A0ABY6DU21</accession>
<keyword evidence="5" id="KW-1185">Reference proteome</keyword>
<protein>
    <submittedName>
        <fullName evidence="4">Transporter substrate-binding domain-containing protein</fullName>
    </submittedName>
</protein>
<dbReference type="InterPro" id="IPR001638">
    <property type="entry name" value="Solute-binding_3/MltF_N"/>
</dbReference>
<evidence type="ECO:0000256" key="1">
    <source>
        <dbReference type="ARBA" id="ARBA00022729"/>
    </source>
</evidence>
<organism evidence="4 5">
    <name type="scientific">Chitiniphilus purpureus</name>
    <dbReference type="NCBI Taxonomy" id="2981137"/>
    <lineage>
        <taxon>Bacteria</taxon>
        <taxon>Pseudomonadati</taxon>
        <taxon>Pseudomonadota</taxon>
        <taxon>Betaproteobacteria</taxon>
        <taxon>Neisseriales</taxon>
        <taxon>Chitinibacteraceae</taxon>
        <taxon>Chitiniphilus</taxon>
    </lineage>
</organism>
<evidence type="ECO:0000259" key="3">
    <source>
        <dbReference type="SMART" id="SM00062"/>
    </source>
</evidence>
<dbReference type="Proteomes" id="UP001061302">
    <property type="component" value="Chromosome"/>
</dbReference>